<dbReference type="NCBIfam" id="TIGR02276">
    <property type="entry name" value="beta_rpt_yvtn"/>
    <property type="match status" value="3"/>
</dbReference>
<dbReference type="AlphaFoldDB" id="A0A1V3WR52"/>
<dbReference type="SUPFAM" id="SSF50969">
    <property type="entry name" value="YVTN repeat-like/Quinoprotein amine dehydrogenase"/>
    <property type="match status" value="1"/>
</dbReference>
<keyword evidence="2" id="KW-0812">Transmembrane</keyword>
<name>A0A1V3WR52_MYCKA</name>
<gene>
    <name evidence="3" type="ORF">BZL30_7011</name>
</gene>
<dbReference type="InterPro" id="IPR011964">
    <property type="entry name" value="YVTN_b-propeller_repeat"/>
</dbReference>
<feature type="compositionally biased region" description="Pro residues" evidence="1">
    <location>
        <begin position="19"/>
        <end position="36"/>
    </location>
</feature>
<proteinExistence type="predicted"/>
<evidence type="ECO:0000313" key="4">
    <source>
        <dbReference type="Proteomes" id="UP000189229"/>
    </source>
</evidence>
<feature type="transmembrane region" description="Helical" evidence="2">
    <location>
        <begin position="123"/>
        <end position="144"/>
    </location>
</feature>
<dbReference type="EMBL" id="MVBM01000007">
    <property type="protein sequence ID" value="OOK69228.1"/>
    <property type="molecule type" value="Genomic_DNA"/>
</dbReference>
<keyword evidence="2" id="KW-1133">Transmembrane helix</keyword>
<dbReference type="Proteomes" id="UP000189229">
    <property type="component" value="Unassembled WGS sequence"/>
</dbReference>
<dbReference type="Gene3D" id="2.130.10.10">
    <property type="entry name" value="YVTN repeat-like/Quinoprotein amine dehydrogenase"/>
    <property type="match status" value="2"/>
</dbReference>
<reference evidence="3 4" key="1">
    <citation type="submission" date="2017-02" db="EMBL/GenBank/DDBJ databases">
        <title>Complete genome sequences of Mycobacterium kansasii strains isolated from rhesus macaques.</title>
        <authorList>
            <person name="Panda A."/>
            <person name="Nagaraj S."/>
            <person name="Zhao X."/>
            <person name="Tettelin H."/>
            <person name="Detolla L.J."/>
        </authorList>
    </citation>
    <scope>NUCLEOTIDE SEQUENCE [LARGE SCALE GENOMIC DNA]</scope>
    <source>
        <strain evidence="3 4">11-3813</strain>
    </source>
</reference>
<feature type="transmembrane region" description="Helical" evidence="2">
    <location>
        <begin position="193"/>
        <end position="218"/>
    </location>
</feature>
<dbReference type="InterPro" id="IPR011044">
    <property type="entry name" value="Quino_amine_DH_bsu"/>
</dbReference>
<feature type="transmembrane region" description="Helical" evidence="2">
    <location>
        <begin position="224"/>
        <end position="244"/>
    </location>
</feature>
<evidence type="ECO:0000256" key="2">
    <source>
        <dbReference type="SAM" id="Phobius"/>
    </source>
</evidence>
<evidence type="ECO:0000313" key="3">
    <source>
        <dbReference type="EMBL" id="OOK69228.1"/>
    </source>
</evidence>
<feature type="transmembrane region" description="Helical" evidence="2">
    <location>
        <begin position="279"/>
        <end position="300"/>
    </location>
</feature>
<dbReference type="PANTHER" id="PTHR47197:SF3">
    <property type="entry name" value="DIHYDRO-HEME D1 DEHYDROGENASE"/>
    <property type="match status" value="1"/>
</dbReference>
<evidence type="ECO:0000256" key="1">
    <source>
        <dbReference type="SAM" id="MobiDB-lite"/>
    </source>
</evidence>
<dbReference type="InterPro" id="IPR051200">
    <property type="entry name" value="Host-pathogen_enzymatic-act"/>
</dbReference>
<dbReference type="InterPro" id="IPR015943">
    <property type="entry name" value="WD40/YVTN_repeat-like_dom_sf"/>
</dbReference>
<comment type="caution">
    <text evidence="3">The sequence shown here is derived from an EMBL/GenBank/DDBJ whole genome shotgun (WGS) entry which is preliminary data.</text>
</comment>
<accession>A0A1V3WR52</accession>
<feature type="region of interest" description="Disordered" evidence="1">
    <location>
        <begin position="251"/>
        <end position="273"/>
    </location>
</feature>
<protein>
    <submittedName>
        <fullName evidence="3">Lactonase, 7-bladed beta-propeller family protein</fullName>
    </submittedName>
</protein>
<organism evidence="3 4">
    <name type="scientific">Mycobacterium kansasii</name>
    <dbReference type="NCBI Taxonomy" id="1768"/>
    <lineage>
        <taxon>Bacteria</taxon>
        <taxon>Bacillati</taxon>
        <taxon>Actinomycetota</taxon>
        <taxon>Actinomycetes</taxon>
        <taxon>Mycobacteriales</taxon>
        <taxon>Mycobacteriaceae</taxon>
        <taxon>Mycobacterium</taxon>
    </lineage>
</organism>
<dbReference type="PANTHER" id="PTHR47197">
    <property type="entry name" value="PROTEIN NIRF"/>
    <property type="match status" value="1"/>
</dbReference>
<feature type="region of interest" description="Disordered" evidence="1">
    <location>
        <begin position="1"/>
        <end position="42"/>
    </location>
</feature>
<keyword evidence="2" id="KW-0472">Membrane</keyword>
<feature type="transmembrane region" description="Helical" evidence="2">
    <location>
        <begin position="150"/>
        <end position="172"/>
    </location>
</feature>
<sequence length="601" mass="63556">MAPGCTKRSWSDEQATPMTTPPPTPPTPPTPPPPGRYPDTEFLINPPASSPAASTGIRSAISPLRWIVWGALICLVDLTYSQTVNGVGWRFDFANDAVGMLMILWGTSQLAKIRVHDRYRSALRFVIIAAVFSLLDAIHGHFIYATPAAVALFFSLVGVASMIATVVFCVAMRWLSEEAGLQRSAKSWKVTTWLFVIIYLIPVGSLSCAAAIATALGSPFHVDLGPAALLLLPVFGIPLIHFFVSTTRMKTDAESPSPAPSPQPTQPRLESSRTTRRRLLRVLAIAGALAVVGMFATLYYRSQPANPVKATVHVGQGPYAVAVDPGTHTVYTANYEDSTVSVIDGKTRTVTATVPVGKKPVSVAVDPGTHTVYTANLNDATVSVIDGSTNTVTATLRDPRGRGARSVAVDPVTHTVYVASLPGRVSVFDGRTHTVTTRVDVGSRAIGVAVDPGTHTVYVANLEDRTVSVIDGSTNTVTATVKVRGGFSDVNPIAVDPNTHTVYLANLEDDTVSVIDGSTNTVTSTVVGIAQPNGVAVDPGTRKVFVVTRMDKMSVIDGSTNKVTATFPVGSWPGAVAVDPGTHTVYVANTAEHTVSVIEDP</sequence>